<keyword evidence="1" id="KW-0472">Membrane</keyword>
<name>A0ABQ4FHC1_9ACTN</name>
<accession>A0ABQ4FHC1</accession>
<sequence>MRAAVPPASIGMQTRAVRAESTMPVGITMPAGITMTGTPVARLVVRPLILPVLRLAVRLMVLPAVLTVALSALGRRRGWRWRRLLRRRGLWR</sequence>
<dbReference type="Proteomes" id="UP000651728">
    <property type="component" value="Unassembled WGS sequence"/>
</dbReference>
<keyword evidence="1" id="KW-0812">Transmembrane</keyword>
<evidence type="ECO:0000313" key="3">
    <source>
        <dbReference type="Proteomes" id="UP000651728"/>
    </source>
</evidence>
<organism evidence="2 3">
    <name type="scientific">Microbispora amethystogenes</name>
    <dbReference type="NCBI Taxonomy" id="1427754"/>
    <lineage>
        <taxon>Bacteria</taxon>
        <taxon>Bacillati</taxon>
        <taxon>Actinomycetota</taxon>
        <taxon>Actinomycetes</taxon>
        <taxon>Streptosporangiales</taxon>
        <taxon>Streptosporangiaceae</taxon>
        <taxon>Microbispora</taxon>
    </lineage>
</organism>
<protein>
    <submittedName>
        <fullName evidence="2">Uncharacterized protein</fullName>
    </submittedName>
</protein>
<feature type="transmembrane region" description="Helical" evidence="1">
    <location>
        <begin position="55"/>
        <end position="73"/>
    </location>
</feature>
<dbReference type="EMBL" id="BOOB01000034">
    <property type="protein sequence ID" value="GIH34216.1"/>
    <property type="molecule type" value="Genomic_DNA"/>
</dbReference>
<proteinExistence type="predicted"/>
<comment type="caution">
    <text evidence="2">The sequence shown here is derived from an EMBL/GenBank/DDBJ whole genome shotgun (WGS) entry which is preliminary data.</text>
</comment>
<evidence type="ECO:0000313" key="2">
    <source>
        <dbReference type="EMBL" id="GIH34216.1"/>
    </source>
</evidence>
<keyword evidence="3" id="KW-1185">Reference proteome</keyword>
<keyword evidence="1" id="KW-1133">Transmembrane helix</keyword>
<gene>
    <name evidence="2" type="ORF">Mam01_43800</name>
</gene>
<reference evidence="2 3" key="1">
    <citation type="submission" date="2021-01" db="EMBL/GenBank/DDBJ databases">
        <title>Whole genome shotgun sequence of Microbispora amethystogenes NBRC 101907.</title>
        <authorList>
            <person name="Komaki H."/>
            <person name="Tamura T."/>
        </authorList>
    </citation>
    <scope>NUCLEOTIDE SEQUENCE [LARGE SCALE GENOMIC DNA]</scope>
    <source>
        <strain evidence="2 3">NBRC 101907</strain>
    </source>
</reference>
<evidence type="ECO:0000256" key="1">
    <source>
        <dbReference type="SAM" id="Phobius"/>
    </source>
</evidence>